<dbReference type="InterPro" id="IPR036864">
    <property type="entry name" value="Zn2-C6_fun-type_DNA-bd_sf"/>
</dbReference>
<evidence type="ECO:0000313" key="9">
    <source>
        <dbReference type="Proteomes" id="UP000699042"/>
    </source>
</evidence>
<keyword evidence="3" id="KW-0238">DNA-binding</keyword>
<proteinExistence type="predicted"/>
<dbReference type="Pfam" id="PF00172">
    <property type="entry name" value="Zn_clus"/>
    <property type="match status" value="1"/>
</dbReference>
<organism evidence="8 9">
    <name type="scientific">Colletotrichum scovillei</name>
    <dbReference type="NCBI Taxonomy" id="1209932"/>
    <lineage>
        <taxon>Eukaryota</taxon>
        <taxon>Fungi</taxon>
        <taxon>Dikarya</taxon>
        <taxon>Ascomycota</taxon>
        <taxon>Pezizomycotina</taxon>
        <taxon>Sordariomycetes</taxon>
        <taxon>Hypocreomycetidae</taxon>
        <taxon>Glomerellales</taxon>
        <taxon>Glomerellaceae</taxon>
        <taxon>Colletotrichum</taxon>
        <taxon>Colletotrichum acutatum species complex</taxon>
    </lineage>
</organism>
<dbReference type="GO" id="GO:0000978">
    <property type="term" value="F:RNA polymerase II cis-regulatory region sequence-specific DNA binding"/>
    <property type="evidence" value="ECO:0007669"/>
    <property type="project" value="TreeGrafter"/>
</dbReference>
<evidence type="ECO:0000256" key="1">
    <source>
        <dbReference type="ARBA" id="ARBA00022723"/>
    </source>
</evidence>
<keyword evidence="9" id="KW-1185">Reference proteome</keyword>
<evidence type="ECO:0000256" key="4">
    <source>
        <dbReference type="ARBA" id="ARBA00023163"/>
    </source>
</evidence>
<keyword evidence="4" id="KW-0804">Transcription</keyword>
<dbReference type="GO" id="GO:0000435">
    <property type="term" value="P:positive regulation of transcription from RNA polymerase II promoter by galactose"/>
    <property type="evidence" value="ECO:0007669"/>
    <property type="project" value="TreeGrafter"/>
</dbReference>
<dbReference type="GO" id="GO:0008270">
    <property type="term" value="F:zinc ion binding"/>
    <property type="evidence" value="ECO:0007669"/>
    <property type="project" value="InterPro"/>
</dbReference>
<feature type="domain" description="Zn(2)-C6 fungal-type" evidence="7">
    <location>
        <begin position="10"/>
        <end position="41"/>
    </location>
</feature>
<reference evidence="8" key="1">
    <citation type="submission" date="2021-05" db="EMBL/GenBank/DDBJ databases">
        <title>Comparative genomics of three Colletotrichum scovillei strains and genetic complementation revealed genes involved fungal growth and virulence on chili pepper.</title>
        <authorList>
            <person name="Hsieh D.-K."/>
            <person name="Chuang S.-C."/>
            <person name="Chen C.-Y."/>
            <person name="Chao Y.-T."/>
            <person name="Lu M.-Y.J."/>
            <person name="Lee M.-H."/>
            <person name="Shih M.-C."/>
        </authorList>
    </citation>
    <scope>NUCLEOTIDE SEQUENCE</scope>
    <source>
        <strain evidence="8">Coll-153</strain>
    </source>
</reference>
<dbReference type="PANTHER" id="PTHR47424:SF3">
    <property type="entry name" value="REGULATORY PROTEIN GAL4"/>
    <property type="match status" value="1"/>
</dbReference>
<feature type="region of interest" description="Disordered" evidence="6">
    <location>
        <begin position="50"/>
        <end position="92"/>
    </location>
</feature>
<dbReference type="SMART" id="SM00066">
    <property type="entry name" value="GAL4"/>
    <property type="match status" value="1"/>
</dbReference>
<dbReference type="Pfam" id="PF04082">
    <property type="entry name" value="Fungal_trans"/>
    <property type="match status" value="1"/>
</dbReference>
<evidence type="ECO:0000259" key="7">
    <source>
        <dbReference type="PROSITE" id="PS50048"/>
    </source>
</evidence>
<dbReference type="PROSITE" id="PS50048">
    <property type="entry name" value="ZN2_CY6_FUNGAL_2"/>
    <property type="match status" value="1"/>
</dbReference>
<dbReference type="InterPro" id="IPR051127">
    <property type="entry name" value="Fungal_SecMet_Regulators"/>
</dbReference>
<accession>A0A9P7QTH6</accession>
<evidence type="ECO:0000256" key="2">
    <source>
        <dbReference type="ARBA" id="ARBA00023015"/>
    </source>
</evidence>
<gene>
    <name evidence="8" type="ORF">JMJ77_008910</name>
</gene>
<feature type="compositionally biased region" description="Polar residues" evidence="6">
    <location>
        <begin position="83"/>
        <end position="92"/>
    </location>
</feature>
<dbReference type="CDD" id="cd12148">
    <property type="entry name" value="fungal_TF_MHR"/>
    <property type="match status" value="1"/>
</dbReference>
<dbReference type="InterPro" id="IPR001138">
    <property type="entry name" value="Zn2Cys6_DnaBD"/>
</dbReference>
<dbReference type="GO" id="GO:0000981">
    <property type="term" value="F:DNA-binding transcription factor activity, RNA polymerase II-specific"/>
    <property type="evidence" value="ECO:0007669"/>
    <property type="project" value="InterPro"/>
</dbReference>
<keyword evidence="1" id="KW-0479">Metal-binding</keyword>
<keyword evidence="2" id="KW-0805">Transcription regulation</keyword>
<evidence type="ECO:0000313" key="8">
    <source>
        <dbReference type="EMBL" id="KAG7041206.1"/>
    </source>
</evidence>
<evidence type="ECO:0000256" key="3">
    <source>
        <dbReference type="ARBA" id="ARBA00023125"/>
    </source>
</evidence>
<protein>
    <submittedName>
        <fullName evidence="8">C6 transcription factor</fullName>
    </submittedName>
</protein>
<evidence type="ECO:0000256" key="5">
    <source>
        <dbReference type="ARBA" id="ARBA00023242"/>
    </source>
</evidence>
<dbReference type="Gene3D" id="4.10.240.10">
    <property type="entry name" value="Zn(2)-C6 fungal-type DNA-binding domain"/>
    <property type="match status" value="1"/>
</dbReference>
<dbReference type="PROSITE" id="PS00463">
    <property type="entry name" value="ZN2_CY6_FUNGAL_1"/>
    <property type="match status" value="1"/>
</dbReference>
<evidence type="ECO:0000256" key="6">
    <source>
        <dbReference type="SAM" id="MobiDB-lite"/>
    </source>
</evidence>
<dbReference type="Proteomes" id="UP000699042">
    <property type="component" value="Unassembled WGS sequence"/>
</dbReference>
<keyword evidence="5" id="KW-0539">Nucleus</keyword>
<name>A0A9P7QTH6_9PEZI</name>
<dbReference type="PANTHER" id="PTHR47424">
    <property type="entry name" value="REGULATORY PROTEIN GAL4"/>
    <property type="match status" value="1"/>
</dbReference>
<dbReference type="CDD" id="cd00067">
    <property type="entry name" value="GAL4"/>
    <property type="match status" value="1"/>
</dbReference>
<dbReference type="GO" id="GO:0005634">
    <property type="term" value="C:nucleus"/>
    <property type="evidence" value="ECO:0007669"/>
    <property type="project" value="TreeGrafter"/>
</dbReference>
<dbReference type="SUPFAM" id="SSF57701">
    <property type="entry name" value="Zn2/Cys6 DNA-binding domain"/>
    <property type="match status" value="1"/>
</dbReference>
<dbReference type="GO" id="GO:0006351">
    <property type="term" value="P:DNA-templated transcription"/>
    <property type="evidence" value="ECO:0007669"/>
    <property type="project" value="InterPro"/>
</dbReference>
<dbReference type="InterPro" id="IPR007219">
    <property type="entry name" value="XnlR_reg_dom"/>
</dbReference>
<comment type="caution">
    <text evidence="8">The sequence shown here is derived from an EMBL/GenBank/DDBJ whole genome shotgun (WGS) entry which is preliminary data.</text>
</comment>
<dbReference type="AlphaFoldDB" id="A0A9P7QTH6"/>
<sequence length="701" mass="78939">MHSRLKVAAACNNCRRRKTKCDAQSPMCQPCRSRGETACVYERNFTGDQRRSSKIQSRLSSGRAAEILPTHGDPSTFADPSAMSGQSEHLPTTPASLQTHRGFGATDLADPSSLPPYYVDAVVGPRSASQADAMTGSAEHPSASKEFFGQSSAGSFVRQVHSVIDKRAVDFRDGIQPNHLNTKDRMQDTQPTDHRDYILPSRRFADSLLTAYYDLVWAVLPVLDRTFLQKAYEGCWLGSHCAIPEHILYCILNLIFALGSQFSEVVEPCRRKETGLSFWNRARQLYCHDAHDASLERVQCLLLMGLYLQSTSDTYECWMTIGSAIRMAQSLGLHSGASSTGLLGPRQYQIVCRVWHGCVYQDRVLSVTYGRPSMIAKWLQTPDGLPSMIDDEFLDTQTEPSAIRPDGSPSVMAFFRKTLELFDIINDILIQLYLNPKEARVKNTHHLRLVLDLDERLVAWIHSLPEHLTYSYNSSDEAFAFRRQRVVLRARYLQARMILFRPILADLYLRPQYSPDDVVSKESSLSHHVIVHCACLCFEAAHEMLDVLSTYLDLDTVTGPVPAWWFSVLYIYTAATVLLSERLRSIRGLPQITKSWTQHWNSAIKLLGAYAQVGDSAKRCMAALGLLSAKIQDVVDHTQGERNNTEQQDEDREIHSAATLSEASGWMNSIEDTIVLPNLEDMDFNIDDSSWLIDAPIDRFF</sequence>
<dbReference type="EMBL" id="JAESDN010000016">
    <property type="protein sequence ID" value="KAG7041206.1"/>
    <property type="molecule type" value="Genomic_DNA"/>
</dbReference>
<dbReference type="SMART" id="SM00906">
    <property type="entry name" value="Fungal_trans"/>
    <property type="match status" value="1"/>
</dbReference>